<comment type="similarity">
    <text evidence="5">Belongs to the class I-like SAM-binding methyltransferase superfamily. Protein arginine N-methyltransferase family. PRMT7 subfamily.</text>
</comment>
<reference evidence="9" key="3">
    <citation type="submission" date="2015-06" db="UniProtKB">
        <authorList>
            <consortium name="EnsemblMetazoa"/>
        </authorList>
    </citation>
    <scope>IDENTIFICATION</scope>
</reference>
<dbReference type="EC" id="2.1.1.-" evidence="5"/>
<dbReference type="FunFam" id="3.40.50.150:FF:000071">
    <property type="entry name" value="Protein arginine N-methyltransferase 7"/>
    <property type="match status" value="1"/>
</dbReference>
<evidence type="ECO:0000256" key="4">
    <source>
        <dbReference type="ARBA" id="ARBA00022737"/>
    </source>
</evidence>
<feature type="domain" description="Protein arginine N-methyltransferase" evidence="7">
    <location>
        <begin position="177"/>
        <end position="334"/>
    </location>
</feature>
<dbReference type="EnsemblMetazoa" id="CapteT168548">
    <property type="protein sequence ID" value="CapteP168548"/>
    <property type="gene ID" value="CapteG168548"/>
</dbReference>
<dbReference type="Pfam" id="PF06325">
    <property type="entry name" value="PrmA"/>
    <property type="match status" value="1"/>
</dbReference>
<accession>R7T3H4</accession>
<evidence type="ECO:0000256" key="2">
    <source>
        <dbReference type="ARBA" id="ARBA00022679"/>
    </source>
</evidence>
<organism evidence="8">
    <name type="scientific">Capitella teleta</name>
    <name type="common">Polychaete worm</name>
    <dbReference type="NCBI Taxonomy" id="283909"/>
    <lineage>
        <taxon>Eukaryota</taxon>
        <taxon>Metazoa</taxon>
        <taxon>Spiralia</taxon>
        <taxon>Lophotrochozoa</taxon>
        <taxon>Annelida</taxon>
        <taxon>Polychaeta</taxon>
        <taxon>Sedentaria</taxon>
        <taxon>Scolecida</taxon>
        <taxon>Capitellidae</taxon>
        <taxon>Capitella</taxon>
    </lineage>
</organism>
<dbReference type="InterPro" id="IPR014644">
    <property type="entry name" value="MeTrfase_PRMT7"/>
</dbReference>
<dbReference type="GO" id="GO:0042054">
    <property type="term" value="F:histone methyltransferase activity"/>
    <property type="evidence" value="ECO:0007669"/>
    <property type="project" value="TreeGrafter"/>
</dbReference>
<evidence type="ECO:0000313" key="8">
    <source>
        <dbReference type="EMBL" id="ELT87312.1"/>
    </source>
</evidence>
<dbReference type="PIRSF" id="PIRSF036946">
    <property type="entry name" value="Arg_N-mtase"/>
    <property type="match status" value="1"/>
</dbReference>
<dbReference type="InterPro" id="IPR025799">
    <property type="entry name" value="Arg_MeTrfase"/>
</dbReference>
<evidence type="ECO:0000313" key="9">
    <source>
        <dbReference type="EnsemblMetazoa" id="CapteP168548"/>
    </source>
</evidence>
<dbReference type="HOGENOM" id="CLU_015180_0_0_1"/>
<dbReference type="Gene3D" id="2.70.160.11">
    <property type="entry name" value="Hnrnp arginine n-methyltransferase1"/>
    <property type="match status" value="2"/>
</dbReference>
<dbReference type="OrthoDB" id="412876at2759"/>
<dbReference type="STRING" id="283909.R7T3H4"/>
<dbReference type="GO" id="GO:0032259">
    <property type="term" value="P:methylation"/>
    <property type="evidence" value="ECO:0007669"/>
    <property type="project" value="UniProtKB-KW"/>
</dbReference>
<dbReference type="EMBL" id="AMQN01003638">
    <property type="status" value="NOT_ANNOTATED_CDS"/>
    <property type="molecule type" value="Genomic_DNA"/>
</dbReference>
<reference evidence="10" key="1">
    <citation type="submission" date="2012-12" db="EMBL/GenBank/DDBJ databases">
        <authorList>
            <person name="Hellsten U."/>
            <person name="Grimwood J."/>
            <person name="Chapman J.A."/>
            <person name="Shapiro H."/>
            <person name="Aerts A."/>
            <person name="Otillar R.P."/>
            <person name="Terry A.Y."/>
            <person name="Boore J.L."/>
            <person name="Simakov O."/>
            <person name="Marletaz F."/>
            <person name="Cho S.-J."/>
            <person name="Edsinger-Gonzales E."/>
            <person name="Havlak P."/>
            <person name="Kuo D.-H."/>
            <person name="Larsson T."/>
            <person name="Lv J."/>
            <person name="Arendt D."/>
            <person name="Savage R."/>
            <person name="Osoegawa K."/>
            <person name="de Jong P."/>
            <person name="Lindberg D.R."/>
            <person name="Seaver E.C."/>
            <person name="Weisblat D.A."/>
            <person name="Putnam N.H."/>
            <person name="Grigoriev I.V."/>
            <person name="Rokhsar D.S."/>
        </authorList>
    </citation>
    <scope>NUCLEOTIDE SEQUENCE</scope>
    <source>
        <strain evidence="10">I ESC-2004</strain>
    </source>
</reference>
<dbReference type="CDD" id="cd02440">
    <property type="entry name" value="AdoMet_MTases"/>
    <property type="match status" value="1"/>
</dbReference>
<dbReference type="PROSITE" id="PS51678">
    <property type="entry name" value="SAM_MT_PRMT"/>
    <property type="match status" value="2"/>
</dbReference>
<dbReference type="FunFam" id="3.40.50.150:FF:000070">
    <property type="entry name" value="Protein arginine N-methyltransferase 7"/>
    <property type="match status" value="1"/>
</dbReference>
<evidence type="ECO:0000256" key="5">
    <source>
        <dbReference type="PIRNR" id="PIRNR036946"/>
    </source>
</evidence>
<protein>
    <recommendedName>
        <fullName evidence="5">Protein arginine N-methyltransferase</fullName>
        <ecNumber evidence="5">2.1.1.-</ecNumber>
    </recommendedName>
</protein>
<dbReference type="Pfam" id="PF22528">
    <property type="entry name" value="PRMT_C"/>
    <property type="match status" value="2"/>
</dbReference>
<evidence type="ECO:0000256" key="3">
    <source>
        <dbReference type="ARBA" id="ARBA00022691"/>
    </source>
</evidence>
<dbReference type="FunFam" id="2.70.160.11:FF:000037">
    <property type="entry name" value="Protein arginine N-methyltransferase 7"/>
    <property type="match status" value="1"/>
</dbReference>
<dbReference type="EMBL" id="KB312379">
    <property type="protein sequence ID" value="ELT87312.1"/>
    <property type="molecule type" value="Genomic_DNA"/>
</dbReference>
<dbReference type="FunCoup" id="R7T3H4">
    <property type="interactions" value="1908"/>
</dbReference>
<keyword evidence="1 6" id="KW-0489">Methyltransferase</keyword>
<proteinExistence type="inferred from homology"/>
<dbReference type="SUPFAM" id="SSF53335">
    <property type="entry name" value="S-adenosyl-L-methionine-dependent methyltransferases"/>
    <property type="match status" value="2"/>
</dbReference>
<dbReference type="PANTHER" id="PTHR11006:SF4">
    <property type="entry name" value="PROTEIN ARGININE N-METHYLTRANSFERASE 7"/>
    <property type="match status" value="1"/>
</dbReference>
<keyword evidence="4" id="KW-0677">Repeat</keyword>
<dbReference type="AlphaFoldDB" id="R7T3H4"/>
<evidence type="ECO:0000256" key="1">
    <source>
        <dbReference type="ARBA" id="ARBA00022603"/>
    </source>
</evidence>
<comment type="function">
    <text evidence="5">Arginine methyltransferase that can both catalyze the formation of omega-N monomethylarginine (MMA) and symmetrical dimethylarginine (sDMA).</text>
</comment>
<dbReference type="InterPro" id="IPR029063">
    <property type="entry name" value="SAM-dependent_MTases_sf"/>
</dbReference>
<keyword evidence="10" id="KW-1185">Reference proteome</keyword>
<dbReference type="OMA" id="CHHDEYS"/>
<evidence type="ECO:0000256" key="6">
    <source>
        <dbReference type="PROSITE-ProRule" id="PRU01015"/>
    </source>
</evidence>
<gene>
    <name evidence="8" type="ORF">CAPTEDRAFT_168548</name>
</gene>
<evidence type="ECO:0000259" key="7">
    <source>
        <dbReference type="Pfam" id="PF22528"/>
    </source>
</evidence>
<dbReference type="Gene3D" id="3.40.50.150">
    <property type="entry name" value="Vaccinia Virus protein VP39"/>
    <property type="match status" value="2"/>
</dbReference>
<feature type="domain" description="Protein arginine N-methyltransferase" evidence="7">
    <location>
        <begin position="506"/>
        <end position="671"/>
    </location>
</feature>
<evidence type="ECO:0000313" key="10">
    <source>
        <dbReference type="Proteomes" id="UP000014760"/>
    </source>
</evidence>
<dbReference type="InterPro" id="IPR055135">
    <property type="entry name" value="PRMT_dom"/>
</dbReference>
<dbReference type="Proteomes" id="UP000014760">
    <property type="component" value="Unassembled WGS sequence"/>
</dbReference>
<sequence>MTSFVSRISPVTGKTEWVTQDEDYDYQQEVARSAYADMLHDTERNQKYLLGLKAAIQRMHQKGKAASVLDIGTGTGLLSMMAVTCGADLVTACEAFKPMADCARKIISDNGMTDRIHLIPKRSTDLTVGPDGDMKERANILVTEVFDTELIGEGGIGTFAHAHKCLLEDDCIVVPTAANMYIQPVQSKLVKDWSQLQPISLPGNREVVPPPDLVKCSAASTVHDIQMDQIPASEFTSLADPVKVFRFDYSGKSAILKKNQSKSKVKATASGSCEAFFMWWDIEMDVDSTIVLSCAPKWSHPNPQEMQWRDHWMQAVYFPSSDVSVEKGEDFDIHSSHDEYSLWFDVAKSDENPSGCPAHSFGAHTMCGRARVGLMNDAKRNEKFANILNKHVNRNTICLSLSDQSLFPLMAAKMGAKQVFSVESQPLARRFVQKYATHNELNVQLIEKSPDSIESSDLNQQMVNLLIAEPYFCNATLPWHSLFFWYARTDLSKHLTPGAVVLPQGASLMAIVVDFEDLWKIRAPVGLCEGFDLSTFDDLIESASDSADAYMEPQPLWEYPGFALTEPFQLNHFDFTKPLTGIKAVERDGFMDFSNDGKLRGVAVWMDYHLDPTTSISTGLLEAPQSKRPLSWDRHSRQGVHLFPRPKSVAADGKNKLHYKFTFKPKSGDMTFAFSLVNA</sequence>
<dbReference type="PANTHER" id="PTHR11006">
    <property type="entry name" value="PROTEIN ARGININE N-METHYLTRANSFERASE"/>
    <property type="match status" value="1"/>
</dbReference>
<name>R7T3H4_CAPTE</name>
<dbReference type="GO" id="GO:0016274">
    <property type="term" value="F:protein-arginine N-methyltransferase activity"/>
    <property type="evidence" value="ECO:0007669"/>
    <property type="project" value="InterPro"/>
</dbReference>
<keyword evidence="3 6" id="KW-0949">S-adenosyl-L-methionine</keyword>
<keyword evidence="2 6" id="KW-0808">Transferase</keyword>
<reference evidence="8 10" key="2">
    <citation type="journal article" date="2013" name="Nature">
        <title>Insights into bilaterian evolution from three spiralian genomes.</title>
        <authorList>
            <person name="Simakov O."/>
            <person name="Marletaz F."/>
            <person name="Cho S.J."/>
            <person name="Edsinger-Gonzales E."/>
            <person name="Havlak P."/>
            <person name="Hellsten U."/>
            <person name="Kuo D.H."/>
            <person name="Larsson T."/>
            <person name="Lv J."/>
            <person name="Arendt D."/>
            <person name="Savage R."/>
            <person name="Osoegawa K."/>
            <person name="de Jong P."/>
            <person name="Grimwood J."/>
            <person name="Chapman J.A."/>
            <person name="Shapiro H."/>
            <person name="Aerts A."/>
            <person name="Otillar R.P."/>
            <person name="Terry A.Y."/>
            <person name="Boore J.L."/>
            <person name="Grigoriev I.V."/>
            <person name="Lindberg D.R."/>
            <person name="Seaver E.C."/>
            <person name="Weisblat D.A."/>
            <person name="Putnam N.H."/>
            <person name="Rokhsar D.S."/>
        </authorList>
    </citation>
    <scope>NUCLEOTIDE SEQUENCE</scope>
    <source>
        <strain evidence="8 10">I ESC-2004</strain>
    </source>
</reference>